<keyword evidence="3" id="KW-1185">Reference proteome</keyword>
<proteinExistence type="predicted"/>
<evidence type="ECO:0000259" key="1">
    <source>
        <dbReference type="Pfam" id="PF13676"/>
    </source>
</evidence>
<sequence>MADGSFSGDGLGGPFFFLSYRHIGPTDSGEQDGHVVEFYRDLCRHIMQLTDHPDGVPAGFIDRTILGGNRWNADIMHALATCKVFVPLYQPKYFTSEFCGKEWDAFARRVELHRNERYYPFTAILPVLWAPVDMNHLPKVASELQVRHPEPGGDCLYRLAIMKDFHKGYVSATFEIATAIVDVATSTRLAPCDPAVFTNLRNVFDEAQC</sequence>
<gene>
    <name evidence="2" type="ORF">ACFQSB_20435</name>
</gene>
<accession>A0ABW2P7Z7</accession>
<dbReference type="SUPFAM" id="SSF52200">
    <property type="entry name" value="Toll/Interleukin receptor TIR domain"/>
    <property type="match status" value="1"/>
</dbReference>
<name>A0ABW2P7Z7_9ACTN</name>
<protein>
    <submittedName>
        <fullName evidence="2">TIR-like protein FxsC</fullName>
    </submittedName>
</protein>
<feature type="domain" description="TIR" evidence="1">
    <location>
        <begin position="55"/>
        <end position="130"/>
    </location>
</feature>
<dbReference type="Proteomes" id="UP001596496">
    <property type="component" value="Unassembled WGS sequence"/>
</dbReference>
<evidence type="ECO:0000313" key="2">
    <source>
        <dbReference type="EMBL" id="MFC7384592.1"/>
    </source>
</evidence>
<dbReference type="Pfam" id="PF13676">
    <property type="entry name" value="TIR_2"/>
    <property type="match status" value="1"/>
</dbReference>
<dbReference type="RefSeq" id="WP_354840985.1">
    <property type="nucleotide sequence ID" value="NZ_JBHTCG010000013.1"/>
</dbReference>
<organism evidence="2 3">
    <name type="scientific">Sphaerisporangium rhizosphaerae</name>
    <dbReference type="NCBI Taxonomy" id="2269375"/>
    <lineage>
        <taxon>Bacteria</taxon>
        <taxon>Bacillati</taxon>
        <taxon>Actinomycetota</taxon>
        <taxon>Actinomycetes</taxon>
        <taxon>Streptosporangiales</taxon>
        <taxon>Streptosporangiaceae</taxon>
        <taxon>Sphaerisporangium</taxon>
    </lineage>
</organism>
<reference evidence="3" key="1">
    <citation type="journal article" date="2019" name="Int. J. Syst. Evol. Microbiol.">
        <title>The Global Catalogue of Microorganisms (GCM) 10K type strain sequencing project: providing services to taxonomists for standard genome sequencing and annotation.</title>
        <authorList>
            <consortium name="The Broad Institute Genomics Platform"/>
            <consortium name="The Broad Institute Genome Sequencing Center for Infectious Disease"/>
            <person name="Wu L."/>
            <person name="Ma J."/>
        </authorList>
    </citation>
    <scope>NUCLEOTIDE SEQUENCE [LARGE SCALE GENOMIC DNA]</scope>
    <source>
        <strain evidence="3">CECT 7649</strain>
    </source>
</reference>
<dbReference type="NCBIfam" id="NF040588">
    <property type="entry name" value="FxsC_Nterm"/>
    <property type="match status" value="1"/>
</dbReference>
<dbReference type="InterPro" id="IPR035897">
    <property type="entry name" value="Toll_tir_struct_dom_sf"/>
</dbReference>
<dbReference type="EMBL" id="JBHTCG010000013">
    <property type="protein sequence ID" value="MFC7384592.1"/>
    <property type="molecule type" value="Genomic_DNA"/>
</dbReference>
<comment type="caution">
    <text evidence="2">The sequence shown here is derived from an EMBL/GenBank/DDBJ whole genome shotgun (WGS) entry which is preliminary data.</text>
</comment>
<evidence type="ECO:0000313" key="3">
    <source>
        <dbReference type="Proteomes" id="UP001596496"/>
    </source>
</evidence>
<dbReference type="Gene3D" id="3.40.50.10140">
    <property type="entry name" value="Toll/interleukin-1 receptor homology (TIR) domain"/>
    <property type="match status" value="1"/>
</dbReference>
<dbReference type="InterPro" id="IPR047603">
    <property type="entry name" value="FxsC_N"/>
</dbReference>
<dbReference type="InterPro" id="IPR000157">
    <property type="entry name" value="TIR_dom"/>
</dbReference>